<evidence type="ECO:0000259" key="3">
    <source>
        <dbReference type="PROSITE" id="PS50222"/>
    </source>
</evidence>
<dbReference type="Proteomes" id="UP000013827">
    <property type="component" value="Unassembled WGS sequence"/>
</dbReference>
<keyword evidence="5" id="KW-1185">Reference proteome</keyword>
<dbReference type="KEGG" id="ehx:EMIHUDRAFT_452029"/>
<dbReference type="Gene3D" id="1.10.238.10">
    <property type="entry name" value="EF-hand"/>
    <property type="match status" value="1"/>
</dbReference>
<evidence type="ECO:0000256" key="2">
    <source>
        <dbReference type="SAM" id="MobiDB-lite"/>
    </source>
</evidence>
<dbReference type="InterPro" id="IPR018247">
    <property type="entry name" value="EF_Hand_1_Ca_BS"/>
</dbReference>
<dbReference type="AlphaFoldDB" id="A0A0D3IJJ2"/>
<accession>A0A0D3IJJ2</accession>
<dbReference type="RefSeq" id="XP_005763856.1">
    <property type="nucleotide sequence ID" value="XM_005763799.1"/>
</dbReference>
<dbReference type="SUPFAM" id="SSF47473">
    <property type="entry name" value="EF-hand"/>
    <property type="match status" value="1"/>
</dbReference>
<dbReference type="KEGG" id="ehx:EMIHUDRAFT_452473"/>
<dbReference type="PROSITE" id="PS50222">
    <property type="entry name" value="EF_HAND_2"/>
    <property type="match status" value="1"/>
</dbReference>
<protein>
    <recommendedName>
        <fullName evidence="3">EF-hand domain-containing protein</fullName>
    </recommendedName>
</protein>
<dbReference type="InterPro" id="IPR002048">
    <property type="entry name" value="EF_hand_dom"/>
</dbReference>
<name>A0A0D3IJJ2_EMIH1</name>
<evidence type="ECO:0000313" key="5">
    <source>
        <dbReference type="Proteomes" id="UP000013827"/>
    </source>
</evidence>
<evidence type="ECO:0000313" key="4">
    <source>
        <dbReference type="EnsemblProtists" id="EOD11427"/>
    </source>
</evidence>
<keyword evidence="1" id="KW-0106">Calcium</keyword>
<feature type="region of interest" description="Disordered" evidence="2">
    <location>
        <begin position="294"/>
        <end position="322"/>
    </location>
</feature>
<dbReference type="PaxDb" id="2903-EOD11427"/>
<dbReference type="GeneID" id="17259298"/>
<evidence type="ECO:0000256" key="1">
    <source>
        <dbReference type="ARBA" id="ARBA00022837"/>
    </source>
</evidence>
<dbReference type="HOGENOM" id="CLU_487848_0_0_1"/>
<organism evidence="4 5">
    <name type="scientific">Emiliania huxleyi (strain CCMP1516)</name>
    <dbReference type="NCBI Taxonomy" id="280463"/>
    <lineage>
        <taxon>Eukaryota</taxon>
        <taxon>Haptista</taxon>
        <taxon>Haptophyta</taxon>
        <taxon>Prymnesiophyceae</taxon>
        <taxon>Isochrysidales</taxon>
        <taxon>Noelaerhabdaceae</taxon>
        <taxon>Emiliania</taxon>
    </lineage>
</organism>
<sequence>MSPRVPRGKPADEPSGRRPLLRAQTVYDGSSCAGQRRVVRHSLISVPLRPSVAERRSSGDLVPGGHRIERVVYCEEEDNTILVDDDILQAMRMLICRSKSQLTRAFVAAEQQSAHRQATAHRGAAAPAVSLRRHVLPYAQWEAALAAQFPEYGALWPAYAPRLLATAAEAGTSGEGVPGGQVQYMLWLDRFQVRLPCGRFEEFEHSVLSRLHRALLARSREMSLAELLSYFDPATRSGARQCEVLQVLGSFNLGLSSRQLRQLVYDLGYADPRHPAEPVEVLRALLVVASPEMQAGQGEGEGDRRSSGGRSDGSDFISPRNSCGREARRHLRELRSTLRASRAHVYGALCGGSLLAILRRSEADGALSYPDVCELLMALQSACGVSVVARGAMERLVQHIDLSRAGRVSYLEFVAAFGLPESDEGAAARRRSRRSRRSSVYARRSSAQSDAELEDASARFGLKVMQAILSALYDRTPVMQKAFRHLDESGTGFLAEHDFEQALEVVLAHERAEHDVLQREQVHALVLSLRGSRLTDAEGRIDYPAFIQSFVVVDTLNAM</sequence>
<dbReference type="PROSITE" id="PS00018">
    <property type="entry name" value="EF_HAND_1"/>
    <property type="match status" value="1"/>
</dbReference>
<dbReference type="RefSeq" id="XP_005765545.1">
    <property type="nucleotide sequence ID" value="XM_005765488.1"/>
</dbReference>
<dbReference type="InterPro" id="IPR011992">
    <property type="entry name" value="EF-hand-dom_pair"/>
</dbReference>
<dbReference type="EnsemblProtists" id="EOD13116">
    <property type="protein sequence ID" value="EOD13116"/>
    <property type="gene ID" value="EMIHUDRAFT_452029"/>
</dbReference>
<dbReference type="GeneID" id="17257565"/>
<feature type="domain" description="EF-hand" evidence="3">
    <location>
        <begin position="474"/>
        <end position="509"/>
    </location>
</feature>
<dbReference type="EnsemblProtists" id="EOD11427">
    <property type="protein sequence ID" value="EOD11427"/>
    <property type="gene ID" value="EMIHUDRAFT_452473"/>
</dbReference>
<reference evidence="4" key="2">
    <citation type="submission" date="2024-10" db="UniProtKB">
        <authorList>
            <consortium name="EnsemblProtists"/>
        </authorList>
    </citation>
    <scope>IDENTIFICATION</scope>
</reference>
<proteinExistence type="predicted"/>
<dbReference type="GO" id="GO:0005509">
    <property type="term" value="F:calcium ion binding"/>
    <property type="evidence" value="ECO:0007669"/>
    <property type="project" value="InterPro"/>
</dbReference>
<reference evidence="5" key="1">
    <citation type="journal article" date="2013" name="Nature">
        <title>Pan genome of the phytoplankton Emiliania underpins its global distribution.</title>
        <authorList>
            <person name="Read B.A."/>
            <person name="Kegel J."/>
            <person name="Klute M.J."/>
            <person name="Kuo A."/>
            <person name="Lefebvre S.C."/>
            <person name="Maumus F."/>
            <person name="Mayer C."/>
            <person name="Miller J."/>
            <person name="Monier A."/>
            <person name="Salamov A."/>
            <person name="Young J."/>
            <person name="Aguilar M."/>
            <person name="Claverie J.M."/>
            <person name="Frickenhaus S."/>
            <person name="Gonzalez K."/>
            <person name="Herman E.K."/>
            <person name="Lin Y.C."/>
            <person name="Napier J."/>
            <person name="Ogata H."/>
            <person name="Sarno A.F."/>
            <person name="Shmutz J."/>
            <person name="Schroeder D."/>
            <person name="de Vargas C."/>
            <person name="Verret F."/>
            <person name="von Dassow P."/>
            <person name="Valentin K."/>
            <person name="Van de Peer Y."/>
            <person name="Wheeler G."/>
            <person name="Dacks J.B."/>
            <person name="Delwiche C.F."/>
            <person name="Dyhrman S.T."/>
            <person name="Glockner G."/>
            <person name="John U."/>
            <person name="Richards T."/>
            <person name="Worden A.Z."/>
            <person name="Zhang X."/>
            <person name="Grigoriev I.V."/>
            <person name="Allen A.E."/>
            <person name="Bidle K."/>
            <person name="Borodovsky M."/>
            <person name="Bowler C."/>
            <person name="Brownlee C."/>
            <person name="Cock J.M."/>
            <person name="Elias M."/>
            <person name="Gladyshev V.N."/>
            <person name="Groth M."/>
            <person name="Guda C."/>
            <person name="Hadaegh A."/>
            <person name="Iglesias-Rodriguez M.D."/>
            <person name="Jenkins J."/>
            <person name="Jones B.M."/>
            <person name="Lawson T."/>
            <person name="Leese F."/>
            <person name="Lindquist E."/>
            <person name="Lobanov A."/>
            <person name="Lomsadze A."/>
            <person name="Malik S.B."/>
            <person name="Marsh M.E."/>
            <person name="Mackinder L."/>
            <person name="Mock T."/>
            <person name="Mueller-Roeber B."/>
            <person name="Pagarete A."/>
            <person name="Parker M."/>
            <person name="Probert I."/>
            <person name="Quesneville H."/>
            <person name="Raines C."/>
            <person name="Rensing S.A."/>
            <person name="Riano-Pachon D.M."/>
            <person name="Richier S."/>
            <person name="Rokitta S."/>
            <person name="Shiraiwa Y."/>
            <person name="Soanes D.M."/>
            <person name="van der Giezen M."/>
            <person name="Wahlund T.M."/>
            <person name="Williams B."/>
            <person name="Wilson W."/>
            <person name="Wolfe G."/>
            <person name="Wurch L.L."/>
        </authorList>
    </citation>
    <scope>NUCLEOTIDE SEQUENCE</scope>
</reference>